<proteinExistence type="inferred from homology"/>
<evidence type="ECO:0000313" key="3">
    <source>
        <dbReference type="Proteomes" id="UP000887566"/>
    </source>
</evidence>
<protein>
    <submittedName>
        <fullName evidence="4">Transthyretin-like family protein</fullName>
    </submittedName>
</protein>
<dbReference type="WBParaSite" id="PSAMB.scaffold3892size16512.g22894.t1">
    <property type="protein sequence ID" value="PSAMB.scaffold3892size16512.g22894.t1"/>
    <property type="gene ID" value="PSAMB.scaffold3892size16512.g22894"/>
</dbReference>
<dbReference type="GO" id="GO:0009986">
    <property type="term" value="C:cell surface"/>
    <property type="evidence" value="ECO:0007669"/>
    <property type="project" value="InterPro"/>
</dbReference>
<feature type="chain" id="PRO_5037225973" evidence="2">
    <location>
        <begin position="20"/>
        <end position="143"/>
    </location>
</feature>
<dbReference type="PANTHER" id="PTHR21700:SF44">
    <property type="entry name" value="TRANSTHYRETIN-LIKE FAMILY PROTEIN"/>
    <property type="match status" value="1"/>
</dbReference>
<reference evidence="4" key="1">
    <citation type="submission" date="2022-11" db="UniProtKB">
        <authorList>
            <consortium name="WormBaseParasite"/>
        </authorList>
    </citation>
    <scope>IDENTIFICATION</scope>
</reference>
<dbReference type="PANTHER" id="PTHR21700">
    <property type="entry name" value="TRANSTHYRETIN-LIKE FAMILY PROTEIN-RELATED"/>
    <property type="match status" value="1"/>
</dbReference>
<dbReference type="Proteomes" id="UP000887566">
    <property type="component" value="Unplaced"/>
</dbReference>
<dbReference type="Pfam" id="PF01060">
    <property type="entry name" value="TTR-52"/>
    <property type="match status" value="1"/>
</dbReference>
<evidence type="ECO:0000313" key="4">
    <source>
        <dbReference type="WBParaSite" id="PSAMB.scaffold3892size16512.g22894.t1"/>
    </source>
</evidence>
<feature type="signal peptide" evidence="2">
    <location>
        <begin position="1"/>
        <end position="19"/>
    </location>
</feature>
<evidence type="ECO:0000256" key="2">
    <source>
        <dbReference type="SAM" id="SignalP"/>
    </source>
</evidence>
<accession>A0A914WH30</accession>
<organism evidence="3 4">
    <name type="scientific">Plectus sambesii</name>
    <dbReference type="NCBI Taxonomy" id="2011161"/>
    <lineage>
        <taxon>Eukaryota</taxon>
        <taxon>Metazoa</taxon>
        <taxon>Ecdysozoa</taxon>
        <taxon>Nematoda</taxon>
        <taxon>Chromadorea</taxon>
        <taxon>Plectida</taxon>
        <taxon>Plectina</taxon>
        <taxon>Plectoidea</taxon>
        <taxon>Plectidae</taxon>
        <taxon>Plectus</taxon>
    </lineage>
</organism>
<keyword evidence="3" id="KW-1185">Reference proteome</keyword>
<evidence type="ECO:0000256" key="1">
    <source>
        <dbReference type="ARBA" id="ARBA00010112"/>
    </source>
</evidence>
<dbReference type="AlphaFoldDB" id="A0A914WH30"/>
<keyword evidence="2" id="KW-0732">Signal</keyword>
<dbReference type="InterPro" id="IPR038479">
    <property type="entry name" value="Transthyretin-like_sf"/>
</dbReference>
<dbReference type="Gene3D" id="2.60.40.3330">
    <property type="match status" value="1"/>
</dbReference>
<comment type="similarity">
    <text evidence="1">Belongs to the nematode transthyretin-like family.</text>
</comment>
<dbReference type="InterPro" id="IPR001534">
    <property type="entry name" value="Transthyretin-like"/>
</dbReference>
<sequence length="143" mass="16201">MKSCILLALFCTLLGTCYAFRQQSAGVRGRLMCGDKPAANVLVKLMDEDDGPDPDDTLDSVYTDSEGKFQLKGDTREMTNIDPEVRIYHDCLDYGLPCQREWVIRVPDKYISSGATPKKFMELGVMNLEVELEDEDQDCIHRK</sequence>
<name>A0A914WH30_9BILA</name>